<evidence type="ECO:0000313" key="2">
    <source>
        <dbReference type="Proteomes" id="UP000195105"/>
    </source>
</evidence>
<organism evidence="1 2">
    <name type="scientific">Streptomyces swartbergensis</name>
    <dbReference type="NCBI Taxonomy" id="487165"/>
    <lineage>
        <taxon>Bacteria</taxon>
        <taxon>Bacillati</taxon>
        <taxon>Actinomycetota</taxon>
        <taxon>Actinomycetes</taxon>
        <taxon>Kitasatosporales</taxon>
        <taxon>Streptomycetaceae</taxon>
        <taxon>Streptomyces</taxon>
    </lineage>
</organism>
<sequence length="125" mass="14014">MYNKAITDEVSSKRHAGRDWYLMDTAGLLDQLAAKRYIDDPNAQPTWWQPYRLPPQLAALAIPPNSRFLTSDGNERTDEGLSSLGGVHPTTVGYGIIAQELVNVMRLARVEFRHPDGTVRPDPVR</sequence>
<name>A0A243RZC3_9ACTN</name>
<gene>
    <name evidence="1" type="ORF">CA983_25020</name>
</gene>
<comment type="caution">
    <text evidence="1">The sequence shown here is derived from an EMBL/GenBank/DDBJ whole genome shotgun (WGS) entry which is preliminary data.</text>
</comment>
<protein>
    <submittedName>
        <fullName evidence="1">Uncharacterized protein</fullName>
    </submittedName>
</protein>
<dbReference type="RefSeq" id="WP_086603137.1">
    <property type="nucleotide sequence ID" value="NZ_NGFN01000171.1"/>
</dbReference>
<dbReference type="EMBL" id="NGFN01000171">
    <property type="protein sequence ID" value="OUD00546.1"/>
    <property type="molecule type" value="Genomic_DNA"/>
</dbReference>
<keyword evidence="2" id="KW-1185">Reference proteome</keyword>
<reference evidence="1 2" key="1">
    <citation type="submission" date="2017-05" db="EMBL/GenBank/DDBJ databases">
        <title>Biotechnological potential of actinobacteria isolated from South African environments.</title>
        <authorList>
            <person name="Le Roes-Hill M."/>
            <person name="Prins A."/>
            <person name="Durrell K.A."/>
        </authorList>
    </citation>
    <scope>NUCLEOTIDE SEQUENCE [LARGE SCALE GENOMIC DNA]</scope>
    <source>
        <strain evidence="1 2">HMC13</strain>
    </source>
</reference>
<evidence type="ECO:0000313" key="1">
    <source>
        <dbReference type="EMBL" id="OUD00546.1"/>
    </source>
</evidence>
<proteinExistence type="predicted"/>
<accession>A0A243RZC3</accession>
<dbReference type="AlphaFoldDB" id="A0A243RZC3"/>
<dbReference type="Proteomes" id="UP000195105">
    <property type="component" value="Unassembled WGS sequence"/>
</dbReference>